<dbReference type="Pfam" id="PF04823">
    <property type="entry name" value="Herpes_UL49_2"/>
    <property type="match status" value="1"/>
</dbReference>
<keyword evidence="12" id="KW-1035">Host cytoplasm</keyword>
<evidence type="ECO:0000313" key="14">
    <source>
        <dbReference type="EMBL" id="AJE60207.1"/>
    </source>
</evidence>
<name>A0A0B5E523_HHV1</name>
<evidence type="ECO:0000256" key="2">
    <source>
        <dbReference type="ARBA" id="ARBA00004147"/>
    </source>
</evidence>
<feature type="region of interest" description="Disordered" evidence="13">
    <location>
        <begin position="1"/>
        <end position="171"/>
    </location>
</feature>
<evidence type="ECO:0000256" key="9">
    <source>
        <dbReference type="ARBA" id="ARBA00022580"/>
    </source>
</evidence>
<dbReference type="GO" id="GO:0019033">
    <property type="term" value="C:viral tegument"/>
    <property type="evidence" value="ECO:0007669"/>
    <property type="project" value="UniProtKB-SubCell"/>
</dbReference>
<protein>
    <recommendedName>
        <fullName evidence="6">Tegument protein VP22</fullName>
    </recommendedName>
</protein>
<evidence type="ECO:0000256" key="13">
    <source>
        <dbReference type="SAM" id="MobiDB-lite"/>
    </source>
</evidence>
<feature type="region of interest" description="Disordered" evidence="13">
    <location>
        <begin position="269"/>
        <end position="301"/>
    </location>
</feature>
<proteinExistence type="inferred from homology"/>
<evidence type="ECO:0000256" key="6">
    <source>
        <dbReference type="ARBA" id="ARBA00014377"/>
    </source>
</evidence>
<evidence type="ECO:0000256" key="10">
    <source>
        <dbReference type="ARBA" id="ARBA00022812"/>
    </source>
</evidence>
<dbReference type="InterPro" id="IPR006908">
    <property type="entry name" value="Herpes_UL49"/>
</dbReference>
<feature type="compositionally biased region" description="Low complexity" evidence="13">
    <location>
        <begin position="269"/>
        <end position="281"/>
    </location>
</feature>
<keyword evidence="8" id="KW-1048">Host nucleus</keyword>
<reference evidence="14" key="1">
    <citation type="journal article" date="2015" name="MBio">
        <title>Rapid genome assembly and comparison decode intrastrain variation in human alphaherpesviruses.</title>
        <authorList>
            <person name="Parsons L.R."/>
            <person name="Tafuri Y.R."/>
            <person name="Shreve J.T."/>
            <person name="Bowen C.D."/>
            <person name="Shipley M.M."/>
            <person name="Enquist L.W."/>
            <person name="Szpara M.L."/>
        </authorList>
    </citation>
    <scope>NUCLEOTIDE SEQUENCE</scope>
    <source>
        <strain evidence="14">F</strain>
    </source>
</reference>
<comment type="subcellular location">
    <subcellularLocation>
        <location evidence="1">Host Golgi apparatus</location>
    </subcellularLocation>
    <subcellularLocation>
        <location evidence="3">Host cytoplasm</location>
    </subcellularLocation>
    <subcellularLocation>
        <location evidence="2">Host nucleus</location>
    </subcellularLocation>
    <subcellularLocation>
        <location evidence="4">Virion tegument</location>
    </subcellularLocation>
</comment>
<dbReference type="EMBL" id="KM222724">
    <property type="protein sequence ID" value="AJE60207.1"/>
    <property type="molecule type" value="Genomic_DNA"/>
</dbReference>
<dbReference type="GO" id="GO:0042025">
    <property type="term" value="C:host cell nucleus"/>
    <property type="evidence" value="ECO:0007669"/>
    <property type="project" value="UniProtKB-SubCell"/>
</dbReference>
<dbReference type="GO" id="GO:0044177">
    <property type="term" value="C:host cell Golgi apparatus"/>
    <property type="evidence" value="ECO:0007669"/>
    <property type="project" value="UniProtKB-SubCell"/>
</dbReference>
<evidence type="ECO:0000256" key="12">
    <source>
        <dbReference type="ARBA" id="ARBA00023200"/>
    </source>
</evidence>
<evidence type="ECO:0000256" key="4">
    <source>
        <dbReference type="ARBA" id="ARBA00004535"/>
    </source>
</evidence>
<feature type="compositionally biased region" description="Low complexity" evidence="13">
    <location>
        <begin position="113"/>
        <end position="124"/>
    </location>
</feature>
<sequence length="301" mass="32209">MTSRRSVKSGPREVPRDEYEDLYYTPSSCMASPDSPPATSRRGALQTRARPRGEVRFVQYDESDYALYGGSSSEDDEHPEVPRTRRPVSGAVLSGPGPARAPPPPAGSGGAGRTPTTAPRAPRTQRVATKAPAAPAAETTRGRKSAQPESAALPDAPASTAPTRSKTPAQGLARKLHFSTAPPNPDAPWTPRVAGFNKRVFCAAVGRLAAMHARMAAVQLWDMSRPRTDEDLNELLGITTIRVTVCEGKNLLQRANELVNPDVVQDVDAATATRGRSAASRPTERPRAPARSASRPRRPVE</sequence>
<evidence type="ECO:0000256" key="5">
    <source>
        <dbReference type="ARBA" id="ARBA00005604"/>
    </source>
</evidence>
<dbReference type="EMBL" id="KM222725">
    <property type="protein sequence ID" value="AJE60279.1"/>
    <property type="molecule type" value="Genomic_DNA"/>
</dbReference>
<keyword evidence="11" id="KW-0946">Virion</keyword>
<gene>
    <name evidence="14" type="primary">UL49</name>
</gene>
<evidence type="ECO:0000256" key="11">
    <source>
        <dbReference type="ARBA" id="ARBA00022844"/>
    </source>
</evidence>
<evidence type="ECO:0000256" key="3">
    <source>
        <dbReference type="ARBA" id="ARBA00004192"/>
    </source>
</evidence>
<comment type="similarity">
    <text evidence="5">Belongs to the alphaherpesvirinae VP22 tegument protein family.</text>
</comment>
<evidence type="ECO:0000256" key="7">
    <source>
        <dbReference type="ARBA" id="ARBA00022553"/>
    </source>
</evidence>
<accession>A0A0B5E523</accession>
<organism evidence="14">
    <name type="scientific">Human herpesvirus 1</name>
    <name type="common">HHV-1</name>
    <name type="synonym">Human herpes simplex virus 1</name>
    <dbReference type="NCBI Taxonomy" id="10298"/>
    <lineage>
        <taxon>Viruses</taxon>
        <taxon>Duplodnaviria</taxon>
        <taxon>Heunggongvirae</taxon>
        <taxon>Peploviricota</taxon>
        <taxon>Herviviricetes</taxon>
        <taxon>Herpesvirales</taxon>
        <taxon>Orthoherpesviridae</taxon>
        <taxon>Alphaherpesvirinae</taxon>
        <taxon>Simplexvirus</taxon>
        <taxon>Simplexvirus humanalpha1</taxon>
    </lineage>
</organism>
<evidence type="ECO:0000256" key="8">
    <source>
        <dbReference type="ARBA" id="ARBA00022562"/>
    </source>
</evidence>
<keyword evidence="10" id="KW-1040">Host Golgi apparatus</keyword>
<keyword evidence="9" id="KW-0920">Virion tegument</keyword>
<keyword evidence="7" id="KW-0597">Phosphoprotein</keyword>
<organismHost>
    <name type="scientific">Homo sapiens</name>
    <name type="common">Human</name>
    <dbReference type="NCBI Taxonomy" id="9606"/>
</organismHost>
<evidence type="ECO:0000256" key="1">
    <source>
        <dbReference type="ARBA" id="ARBA00004136"/>
    </source>
</evidence>